<proteinExistence type="predicted"/>
<evidence type="ECO:0000256" key="1">
    <source>
        <dbReference type="PIRSR" id="PIRSR000440-1"/>
    </source>
</evidence>
<dbReference type="HOGENOM" id="CLU_093121_0_0_10"/>
<dbReference type="PIRSF" id="PIRSF000440">
    <property type="entry name" value="CAT"/>
    <property type="match status" value="1"/>
</dbReference>
<dbReference type="Proteomes" id="UP000007599">
    <property type="component" value="Chromosome I"/>
</dbReference>
<dbReference type="SMART" id="SM01059">
    <property type="entry name" value="CAT"/>
    <property type="match status" value="1"/>
</dbReference>
<dbReference type="EMBL" id="HE774682">
    <property type="protein sequence ID" value="CCG54485.1"/>
    <property type="molecule type" value="Genomic_DNA"/>
</dbReference>
<dbReference type="PANTHER" id="PTHR38474:SF1">
    <property type="entry name" value="SLR0299 PROTEIN"/>
    <property type="match status" value="1"/>
</dbReference>
<dbReference type="AlphaFoldDB" id="H8XRQ1"/>
<feature type="active site" description="Proton acceptor" evidence="1">
    <location>
        <position position="185"/>
    </location>
</feature>
<dbReference type="STRING" id="1094466.KQS_12910"/>
<dbReference type="GO" id="GO:0008811">
    <property type="term" value="F:chloramphenicol O-acetyltransferase activity"/>
    <property type="evidence" value="ECO:0007669"/>
    <property type="project" value="UniProtKB-EC"/>
</dbReference>
<dbReference type="PANTHER" id="PTHR38474">
    <property type="entry name" value="SLR0299 PROTEIN"/>
    <property type="match status" value="1"/>
</dbReference>
<gene>
    <name evidence="2" type="primary">cat</name>
    <name evidence="2" type="ordered locus">KQS_12910</name>
</gene>
<dbReference type="eggNOG" id="COG4845">
    <property type="taxonomic scope" value="Bacteria"/>
</dbReference>
<organism evidence="2 3">
    <name type="scientific">Flavobacterium indicum (strain DSM 17447 / CIP 109464 / GPTSA100-9)</name>
    <dbReference type="NCBI Taxonomy" id="1094466"/>
    <lineage>
        <taxon>Bacteria</taxon>
        <taxon>Pseudomonadati</taxon>
        <taxon>Bacteroidota</taxon>
        <taxon>Flavobacteriia</taxon>
        <taxon>Flavobacteriales</taxon>
        <taxon>Flavobacteriaceae</taxon>
        <taxon>Flavobacterium</taxon>
    </lineage>
</organism>
<dbReference type="OrthoDB" id="9801766at2"/>
<evidence type="ECO:0000313" key="2">
    <source>
        <dbReference type="EMBL" id="CCG54485.1"/>
    </source>
</evidence>
<keyword evidence="3" id="KW-1185">Reference proteome</keyword>
<dbReference type="EC" id="2.3.1.28" evidence="2"/>
<reference evidence="2 3" key="1">
    <citation type="journal article" date="2012" name="J. Bacteriol.">
        <title>Complete Genome Sequence of Flavobacterium indicum GPSTA100-9T, Isolated from Warm Spring Water.</title>
        <authorList>
            <person name="Barbier P."/>
            <person name="Houel A."/>
            <person name="Loux V."/>
            <person name="Poulain J."/>
            <person name="Bernardet J.F."/>
            <person name="Touchon M."/>
            <person name="Duchaud E."/>
        </authorList>
    </citation>
    <scope>NUCLEOTIDE SEQUENCE [LARGE SCALE GENOMIC DNA]</scope>
    <source>
        <strain evidence="3">DSM 17447 / CIP 109464 / GPTSA100-9</strain>
    </source>
</reference>
<sequence length="206" mass="24171">MKKLDLENWNRKGHFEFFTQFEEPFFGITAPVEVATAYEHAKNAEIPFFIYYLHKILAAVNTIENFKYRIQDNQVFIHDKIDTSATIMREDKTFGFSYIEYHPDLLIFKEIALKEIARIQNTTGIITREYPENIIHFSAIPWLNFTGLTHARSFTWPDSCPKISVGKIFEENGIQKMNVSVTVHHGLMDGYHVSLFFEELQNQLNR</sequence>
<dbReference type="Pfam" id="PF00302">
    <property type="entry name" value="CAT"/>
    <property type="match status" value="1"/>
</dbReference>
<dbReference type="Gene3D" id="3.30.559.10">
    <property type="entry name" value="Chloramphenicol acetyltransferase-like domain"/>
    <property type="match status" value="1"/>
</dbReference>
<accession>H8XRQ1</accession>
<keyword evidence="2" id="KW-0808">Transferase</keyword>
<dbReference type="InterPro" id="IPR001707">
    <property type="entry name" value="Cmp_AcTrfase"/>
</dbReference>
<protein>
    <submittedName>
        <fullName evidence="2">Chloramphenicol acetyltransferase</fullName>
        <ecNumber evidence="2">2.3.1.28</ecNumber>
    </submittedName>
</protein>
<keyword evidence="2" id="KW-0012">Acyltransferase</keyword>
<dbReference type="SUPFAM" id="SSF52777">
    <property type="entry name" value="CoA-dependent acyltransferases"/>
    <property type="match status" value="1"/>
</dbReference>
<dbReference type="KEGG" id="fin:KQS_12910"/>
<dbReference type="InterPro" id="IPR023213">
    <property type="entry name" value="CAT-like_dom_sf"/>
</dbReference>
<dbReference type="RefSeq" id="WP_014389603.1">
    <property type="nucleotide sequence ID" value="NC_017025.1"/>
</dbReference>
<dbReference type="PATRIC" id="fig|1094466.5.peg.2524"/>
<reference evidence="3" key="2">
    <citation type="submission" date="2012-03" db="EMBL/GenBank/DDBJ databases">
        <title>Complete genome sequence of Flavobacterium indicum GPTSA100-9T, isolated from warm spring water.</title>
        <authorList>
            <person name="Barbier P."/>
            <person name="Houel A."/>
            <person name="Loux V."/>
            <person name="Poulain J."/>
            <person name="Bernardet J.-F."/>
            <person name="Touchon M."/>
            <person name="Duchaud E."/>
        </authorList>
    </citation>
    <scope>NUCLEOTIDE SEQUENCE [LARGE SCALE GENOMIC DNA]</scope>
    <source>
        <strain evidence="3">DSM 17447 / CIP 109464 / GPTSA100-9</strain>
    </source>
</reference>
<evidence type="ECO:0000313" key="3">
    <source>
        <dbReference type="Proteomes" id="UP000007599"/>
    </source>
</evidence>
<name>H8XRQ1_FLAIG</name>